<evidence type="ECO:0000313" key="1">
    <source>
        <dbReference type="EMBL" id="KAA3439340.1"/>
    </source>
</evidence>
<name>A0A5B6TIL9_9BACT</name>
<keyword evidence="2" id="KW-1185">Reference proteome</keyword>
<dbReference type="AlphaFoldDB" id="A0A5B6TIL9"/>
<dbReference type="GO" id="GO:0016740">
    <property type="term" value="F:transferase activity"/>
    <property type="evidence" value="ECO:0007669"/>
    <property type="project" value="UniProtKB-KW"/>
</dbReference>
<dbReference type="NCBIfam" id="NF046062">
    <property type="entry name" value="citrull_CtlX"/>
    <property type="match status" value="1"/>
</dbReference>
<organism evidence="1 2">
    <name type="scientific">Rufibacter hautae</name>
    <dbReference type="NCBI Taxonomy" id="2595005"/>
    <lineage>
        <taxon>Bacteria</taxon>
        <taxon>Pseudomonadati</taxon>
        <taxon>Bacteroidota</taxon>
        <taxon>Cytophagia</taxon>
        <taxon>Cytophagales</taxon>
        <taxon>Hymenobacteraceae</taxon>
        <taxon>Rufibacter</taxon>
    </lineage>
</organism>
<dbReference type="Proteomes" id="UP000324133">
    <property type="component" value="Unassembled WGS sequence"/>
</dbReference>
<accession>A0A5B6TIL9</accession>
<dbReference type="Gene3D" id="3.75.10.10">
    <property type="entry name" value="L-arginine/glycine Amidinotransferase, Chain A"/>
    <property type="match status" value="1"/>
</dbReference>
<dbReference type="EMBL" id="VKKY01000001">
    <property type="protein sequence ID" value="KAA3439340.1"/>
    <property type="molecule type" value="Genomic_DNA"/>
</dbReference>
<dbReference type="Pfam" id="PF19420">
    <property type="entry name" value="DDAH_eukar"/>
    <property type="match status" value="1"/>
</dbReference>
<dbReference type="InterPro" id="IPR014541">
    <property type="entry name" value="Amdntrnsf_FN0238"/>
</dbReference>
<reference evidence="1 2" key="1">
    <citation type="submission" date="2019-07" db="EMBL/GenBank/DDBJ databases">
        <title>Rufibacter sp. nov., isolated from lake sediment.</title>
        <authorList>
            <person name="Qu J.-H."/>
        </authorList>
    </citation>
    <scope>NUCLEOTIDE SEQUENCE [LARGE SCALE GENOMIC DNA]</scope>
    <source>
        <strain evidence="1 2">NBS58-1</strain>
    </source>
</reference>
<dbReference type="PANTHER" id="PTHR43224:SF1">
    <property type="entry name" value="AMIDINOTRANSFERASE"/>
    <property type="match status" value="1"/>
</dbReference>
<sequence>MQQPENKLPSHANVPLATQVLLVRPAHFGANPETAATNAFQQEVPAGADAQVQQKALDEFNQFLLKLWAARIDAVVLDDVEDPATPDAIFPNNWISFHKGGKVVLYPMLSPTRRLERHPDLLTQLKEEHGLPFTQVIDLTHFENEGKFLEGTGSLVLDRQHKIAYACLSERTHPEPLQAFCEALDFRPIVFHAVDANGLPIYHTNVIMSIGADFALVCLEAIPDEEEQGLLLEALVDTGKEIIDLSLAQVKKMAGNMLQIRNKAGEPVLVMSDKGYKALRKDQFEDLNSRTKIVRSDLRTIEAHGGGSARCMLAEIFV</sequence>
<evidence type="ECO:0000313" key="2">
    <source>
        <dbReference type="Proteomes" id="UP000324133"/>
    </source>
</evidence>
<dbReference type="RefSeq" id="WP_149088984.1">
    <property type="nucleotide sequence ID" value="NZ_VKKY01000001.1"/>
</dbReference>
<dbReference type="SUPFAM" id="SSF55909">
    <property type="entry name" value="Pentein"/>
    <property type="match status" value="1"/>
</dbReference>
<dbReference type="PANTHER" id="PTHR43224">
    <property type="entry name" value="AMIDINOTRANSFERASE"/>
    <property type="match status" value="1"/>
</dbReference>
<comment type="caution">
    <text evidence="1">The sequence shown here is derived from an EMBL/GenBank/DDBJ whole genome shotgun (WGS) entry which is preliminary data.</text>
</comment>
<protein>
    <submittedName>
        <fullName evidence="1">Amidinotransferase</fullName>
    </submittedName>
</protein>
<gene>
    <name evidence="1" type="ORF">FOA19_01250</name>
</gene>
<proteinExistence type="predicted"/>
<dbReference type="OrthoDB" id="9788268at2"/>
<keyword evidence="1" id="KW-0808">Transferase</keyword>
<dbReference type="PIRSF" id="PIRSF028188">
    <property type="entry name" value="Amdntrnsf_FN0238"/>
    <property type="match status" value="1"/>
</dbReference>